<accession>A0A8S1NYV2</accession>
<feature type="region of interest" description="Disordered" evidence="1">
    <location>
        <begin position="136"/>
        <end position="157"/>
    </location>
</feature>
<keyword evidence="3" id="KW-1185">Reference proteome</keyword>
<name>A0A8S1NYV2_PARPR</name>
<sequence length="247" mass="28574">MDPKGQIQQCQILNSHHSSYVDDQEICSRQGSHSNNDSDSSFSLAEQEQECKKLLIQSSNEQEMTKRRRGKHGLKYAKINNDQREGLIKQVTSTGCTIKSAAQLLGINFSTAKAIMQIFKKEGRSCKKVIRKNKKRQSQMLKRHQVVTKDQSLEEENEQKNQIDKIAQQMIKQPISVLEDKNKQQLLIIQQLTNQNLLYQGQVSNLFQENVVLTQKYQSLCQQYQQLQNMMQQILMKTQSPLVPFFV</sequence>
<gene>
    <name evidence="2" type="ORF">PPRIM_AZ9-3.1.T0970125</name>
</gene>
<dbReference type="EMBL" id="CAJJDM010000100">
    <property type="protein sequence ID" value="CAD8094973.1"/>
    <property type="molecule type" value="Genomic_DNA"/>
</dbReference>
<reference evidence="2" key="1">
    <citation type="submission" date="2021-01" db="EMBL/GenBank/DDBJ databases">
        <authorList>
            <consortium name="Genoscope - CEA"/>
            <person name="William W."/>
        </authorList>
    </citation>
    <scope>NUCLEOTIDE SEQUENCE</scope>
</reference>
<protein>
    <submittedName>
        <fullName evidence="2">Uncharacterized protein</fullName>
    </submittedName>
</protein>
<evidence type="ECO:0000313" key="2">
    <source>
        <dbReference type="EMBL" id="CAD8094973.1"/>
    </source>
</evidence>
<dbReference type="AlphaFoldDB" id="A0A8S1NYV2"/>
<evidence type="ECO:0000313" key="3">
    <source>
        <dbReference type="Proteomes" id="UP000688137"/>
    </source>
</evidence>
<dbReference type="Proteomes" id="UP000688137">
    <property type="component" value="Unassembled WGS sequence"/>
</dbReference>
<dbReference type="OMA" id="AEQEQEC"/>
<feature type="compositionally biased region" description="Basic residues" evidence="1">
    <location>
        <begin position="136"/>
        <end position="146"/>
    </location>
</feature>
<organism evidence="2 3">
    <name type="scientific">Paramecium primaurelia</name>
    <dbReference type="NCBI Taxonomy" id="5886"/>
    <lineage>
        <taxon>Eukaryota</taxon>
        <taxon>Sar</taxon>
        <taxon>Alveolata</taxon>
        <taxon>Ciliophora</taxon>
        <taxon>Intramacronucleata</taxon>
        <taxon>Oligohymenophorea</taxon>
        <taxon>Peniculida</taxon>
        <taxon>Parameciidae</taxon>
        <taxon>Paramecium</taxon>
    </lineage>
</organism>
<evidence type="ECO:0000256" key="1">
    <source>
        <dbReference type="SAM" id="MobiDB-lite"/>
    </source>
</evidence>
<proteinExistence type="predicted"/>
<comment type="caution">
    <text evidence="2">The sequence shown here is derived from an EMBL/GenBank/DDBJ whole genome shotgun (WGS) entry which is preliminary data.</text>
</comment>